<organism evidence="6 7">
    <name type="scientific">Discina gigas</name>
    <dbReference type="NCBI Taxonomy" id="1032678"/>
    <lineage>
        <taxon>Eukaryota</taxon>
        <taxon>Fungi</taxon>
        <taxon>Dikarya</taxon>
        <taxon>Ascomycota</taxon>
        <taxon>Pezizomycotina</taxon>
        <taxon>Pezizomycetes</taxon>
        <taxon>Pezizales</taxon>
        <taxon>Discinaceae</taxon>
        <taxon>Discina</taxon>
    </lineage>
</organism>
<evidence type="ECO:0000313" key="7">
    <source>
        <dbReference type="Proteomes" id="UP001447188"/>
    </source>
</evidence>
<feature type="region of interest" description="Disordered" evidence="3">
    <location>
        <begin position="357"/>
        <end position="410"/>
    </location>
</feature>
<evidence type="ECO:0000259" key="4">
    <source>
        <dbReference type="Pfam" id="PF03152"/>
    </source>
</evidence>
<dbReference type="Gene3D" id="2.40.40.50">
    <property type="entry name" value="Ubiquitin fusion degradation protein UFD1, N-terminal domain"/>
    <property type="match status" value="1"/>
</dbReference>
<dbReference type="InterPro" id="IPR042299">
    <property type="entry name" value="Ufd1-like_Nn"/>
</dbReference>
<gene>
    <name evidence="6" type="primary">UFD1</name>
    <name evidence="6" type="ORF">Q9L58_005482</name>
</gene>
<feature type="compositionally biased region" description="Basic and acidic residues" evidence="3">
    <location>
        <begin position="357"/>
        <end position="367"/>
    </location>
</feature>
<dbReference type="Gene3D" id="3.10.330.10">
    <property type="match status" value="1"/>
</dbReference>
<dbReference type="Proteomes" id="UP001447188">
    <property type="component" value="Unassembled WGS sequence"/>
</dbReference>
<dbReference type="PANTHER" id="PTHR12555">
    <property type="entry name" value="UBIQUITIN FUSION DEGRADATON PROTEIN 1"/>
    <property type="match status" value="1"/>
</dbReference>
<dbReference type="EMBL" id="JBBBZM010000067">
    <property type="protein sequence ID" value="KAL0635551.1"/>
    <property type="molecule type" value="Genomic_DNA"/>
</dbReference>
<keyword evidence="7" id="KW-1185">Reference proteome</keyword>
<evidence type="ECO:0000256" key="2">
    <source>
        <dbReference type="ARBA" id="ARBA00022786"/>
    </source>
</evidence>
<comment type="caution">
    <text evidence="6">The sequence shown here is derived from an EMBL/GenBank/DDBJ whole genome shotgun (WGS) entry which is preliminary data.</text>
</comment>
<feature type="domain" description="Ubiquitin fusion degradation protein UFD1 N-terminal subdomain 1" evidence="4">
    <location>
        <begin position="26"/>
        <end position="143"/>
    </location>
</feature>
<evidence type="ECO:0000256" key="1">
    <source>
        <dbReference type="ARBA" id="ARBA00006043"/>
    </source>
</evidence>
<feature type="domain" description="Ubiquitin fusion degradation protein UFD1 N-terminal subdomain 2" evidence="5">
    <location>
        <begin position="146"/>
        <end position="224"/>
    </location>
</feature>
<evidence type="ECO:0000259" key="5">
    <source>
        <dbReference type="Pfam" id="PF24842"/>
    </source>
</evidence>
<proteinExistence type="inferred from homology"/>
<keyword evidence="2" id="KW-0833">Ubl conjugation pathway</keyword>
<protein>
    <submittedName>
        <fullName evidence="6">Ubiquitin fusion degradation protein</fullName>
    </submittedName>
</protein>
<comment type="similarity">
    <text evidence="1">Belongs to the UFD1 family.</text>
</comment>
<dbReference type="InterPro" id="IPR055417">
    <property type="entry name" value="UFD1_N1"/>
</dbReference>
<dbReference type="Pfam" id="PF03152">
    <property type="entry name" value="UFD1_N1"/>
    <property type="match status" value="1"/>
</dbReference>
<sequence length="410" mass="43918">MFGGNFYEDDGDYGGGRGSSRPTKRFDEYFRCYPVVMMAGSERENVNYGGKVIMPPSALEKLTRLHIAYPMLFELKNGSKERGTHAGVLEFIAEEGRVYLPHWVRGVYFACLLALKETNNGGQMMNTLLLEPGDLLQIKSTDLRSGTFIKLQPQSMSFIESITDPKAVLENALRNFSALTKGDTFSFLYNEQVFEIKVLEVKPDSSQGAISVVETDVEVDFAPPPDHVDHEPAHMPQSTGSSRPGSVVGGGRVTPLGAQEGSMARSLNYAAIAPGAAPTAQTKTSYFSGGGQKLKGSRTSTPREKPSTPVAGVSSNKPALPSAVAPTGTVRKGTGPQPLRVPPGQLFFGYEIKPVKKKDEEKEKSGKETLFAGGGQTLRAAAAAAAAGKKRKGEEGVKGKGRKGAVIEID</sequence>
<dbReference type="InterPro" id="IPR055418">
    <property type="entry name" value="UFD1_N2"/>
</dbReference>
<feature type="region of interest" description="Disordered" evidence="3">
    <location>
        <begin position="221"/>
        <end position="251"/>
    </location>
</feature>
<dbReference type="Pfam" id="PF24842">
    <property type="entry name" value="UFD1_N2"/>
    <property type="match status" value="1"/>
</dbReference>
<dbReference type="InterPro" id="IPR004854">
    <property type="entry name" value="Ufd1-like"/>
</dbReference>
<accession>A0ABR3GI59</accession>
<feature type="region of interest" description="Disordered" evidence="3">
    <location>
        <begin position="279"/>
        <end position="344"/>
    </location>
</feature>
<evidence type="ECO:0000313" key="6">
    <source>
        <dbReference type="EMBL" id="KAL0635551.1"/>
    </source>
</evidence>
<name>A0ABR3GI59_9PEZI</name>
<evidence type="ECO:0000256" key="3">
    <source>
        <dbReference type="SAM" id="MobiDB-lite"/>
    </source>
</evidence>
<dbReference type="PANTHER" id="PTHR12555:SF13">
    <property type="entry name" value="UBIQUITIN RECOGNITION FACTOR IN ER-ASSOCIATED DEGRADATION PROTEIN 1"/>
    <property type="match status" value="1"/>
</dbReference>
<reference evidence="6 7" key="1">
    <citation type="submission" date="2024-02" db="EMBL/GenBank/DDBJ databases">
        <title>Discinaceae phylogenomics.</title>
        <authorList>
            <person name="Dirks A.C."/>
            <person name="James T.Y."/>
        </authorList>
    </citation>
    <scope>NUCLEOTIDE SEQUENCE [LARGE SCALE GENOMIC DNA]</scope>
    <source>
        <strain evidence="6 7">ACD0624</strain>
    </source>
</reference>